<accession>A0ABY4THX2</accession>
<proteinExistence type="predicted"/>
<protein>
    <submittedName>
        <fullName evidence="2">Uncharacterized protein</fullName>
    </submittedName>
</protein>
<dbReference type="EMBL" id="CP095474">
    <property type="protein sequence ID" value="URN18507.1"/>
    <property type="molecule type" value="Genomic_DNA"/>
</dbReference>
<evidence type="ECO:0000256" key="1">
    <source>
        <dbReference type="SAM" id="MobiDB-lite"/>
    </source>
</evidence>
<dbReference type="Proteomes" id="UP001056383">
    <property type="component" value="Chromosome"/>
</dbReference>
<evidence type="ECO:0000313" key="2">
    <source>
        <dbReference type="EMBL" id="URN18507.1"/>
    </source>
</evidence>
<evidence type="ECO:0000313" key="3">
    <source>
        <dbReference type="Proteomes" id="UP001056383"/>
    </source>
</evidence>
<name>A0ABY4THX2_9ACTN</name>
<organism evidence="2 3">
    <name type="scientific">Streptomyces sudanensis</name>
    <dbReference type="NCBI Taxonomy" id="436397"/>
    <lineage>
        <taxon>Bacteria</taxon>
        <taxon>Bacillati</taxon>
        <taxon>Actinomycetota</taxon>
        <taxon>Actinomycetes</taxon>
        <taxon>Kitasatosporales</taxon>
        <taxon>Streptomycetaceae</taxon>
        <taxon>Streptomyces</taxon>
    </lineage>
</organism>
<gene>
    <name evidence="2" type="ORF">MW084_24005</name>
</gene>
<feature type="non-terminal residue" evidence="2">
    <location>
        <position position="238"/>
    </location>
</feature>
<reference evidence="2" key="1">
    <citation type="submission" date="2022-04" db="EMBL/GenBank/DDBJ databases">
        <title>Systematic whole-genome sequencing reveals an unexpected diversity among actinomycetoma pathogens and provides insights into their antibacterial susceptibilities.</title>
        <authorList>
            <person name="Watson A.K."/>
            <person name="Kepplinger B."/>
            <person name="Bakhiet S.M."/>
            <person name="Mhmoud N.A."/>
            <person name="Chapman J."/>
            <person name="Allenby N."/>
            <person name="Mickiewicz K."/>
            <person name="Goodfellow M."/>
            <person name="Fahal A.H."/>
            <person name="Errington J."/>
        </authorList>
    </citation>
    <scope>NUCLEOTIDE SEQUENCE</scope>
    <source>
        <strain evidence="2">SD 504</strain>
    </source>
</reference>
<keyword evidence="3" id="KW-1185">Reference proteome</keyword>
<sequence>MTGTPASAPRGADAPGSPLPWRLRPGVVATPLRDGVHLRGRRGGVTLEGSAALPRLWQLLEEPLRTGRLTGPLRQAEPGTALREAVDAVVGQLLAHDLLVAEPAGPAADWLAATAQRPPAAAGALAATRVEVVSAAAAGRPPHAPLGAPEPAGLAGAAGRALDRSGTAVSYAADPALPGGLVLLRATGGDGPPCAVAFGVRGGTGFVTAPGSPEQAAADARALAARLAAGAPLPRPRA</sequence>
<feature type="region of interest" description="Disordered" evidence="1">
    <location>
        <begin position="1"/>
        <end position="22"/>
    </location>
</feature>